<keyword evidence="2" id="KW-0479">Metal-binding</keyword>
<evidence type="ECO:0000256" key="1">
    <source>
        <dbReference type="ARBA" id="ARBA00008950"/>
    </source>
</evidence>
<evidence type="ECO:0000313" key="4">
    <source>
        <dbReference type="EMBL" id="MBC8534024.1"/>
    </source>
</evidence>
<dbReference type="InterPro" id="IPR000979">
    <property type="entry name" value="Phosphodiesterase_MJ0936/Vps29"/>
</dbReference>
<feature type="domain" description="Calcineurin-like phosphoesterase" evidence="3">
    <location>
        <begin position="1"/>
        <end position="143"/>
    </location>
</feature>
<dbReference type="NCBIfam" id="TIGR00040">
    <property type="entry name" value="yfcE"/>
    <property type="match status" value="1"/>
</dbReference>
<keyword evidence="5" id="KW-1185">Reference proteome</keyword>
<dbReference type="SUPFAM" id="SSF56300">
    <property type="entry name" value="Metallo-dependent phosphatases"/>
    <property type="match status" value="1"/>
</dbReference>
<dbReference type="Proteomes" id="UP000651482">
    <property type="component" value="Unassembled WGS sequence"/>
</dbReference>
<dbReference type="Pfam" id="PF12850">
    <property type="entry name" value="Metallophos_2"/>
    <property type="match status" value="1"/>
</dbReference>
<comment type="cofactor">
    <cofactor evidence="2">
        <name>a divalent metal cation</name>
        <dbReference type="ChEBI" id="CHEBI:60240"/>
    </cofactor>
</comment>
<dbReference type="Gene3D" id="3.60.21.10">
    <property type="match status" value="1"/>
</dbReference>
<dbReference type="EMBL" id="JACRSN010000011">
    <property type="protein sequence ID" value="MBC8534024.1"/>
    <property type="molecule type" value="Genomic_DNA"/>
</dbReference>
<evidence type="ECO:0000313" key="5">
    <source>
        <dbReference type="Proteomes" id="UP000651482"/>
    </source>
</evidence>
<dbReference type="GO" id="GO:0046872">
    <property type="term" value="F:metal ion binding"/>
    <property type="evidence" value="ECO:0007669"/>
    <property type="project" value="UniProtKB-KW"/>
</dbReference>
<dbReference type="RefSeq" id="WP_249319673.1">
    <property type="nucleotide sequence ID" value="NZ_JACRSN010000011.1"/>
</dbReference>
<gene>
    <name evidence="4" type="ORF">IAG03_08425</name>
</gene>
<dbReference type="AlphaFoldDB" id="A0A926D9Y9"/>
<proteinExistence type="inferred from homology"/>
<dbReference type="PANTHER" id="PTHR11124">
    <property type="entry name" value="VACUOLAR SORTING PROTEIN VPS29"/>
    <property type="match status" value="1"/>
</dbReference>
<name>A0A926D9Y9_9FIRM</name>
<dbReference type="InterPro" id="IPR024654">
    <property type="entry name" value="Calcineurin-like_PHP_lpxH"/>
</dbReference>
<comment type="similarity">
    <text evidence="1 2">Belongs to the metallophosphoesterase superfamily. YfcE family.</text>
</comment>
<dbReference type="InterPro" id="IPR029052">
    <property type="entry name" value="Metallo-depent_PP-like"/>
</dbReference>
<evidence type="ECO:0000256" key="2">
    <source>
        <dbReference type="RuleBase" id="RU362039"/>
    </source>
</evidence>
<reference evidence="4" key="1">
    <citation type="submission" date="2020-08" db="EMBL/GenBank/DDBJ databases">
        <title>Genome public.</title>
        <authorList>
            <person name="Liu C."/>
            <person name="Sun Q."/>
        </authorList>
    </citation>
    <scope>NUCLEOTIDE SEQUENCE</scope>
    <source>
        <strain evidence="4">NSJ-40</strain>
    </source>
</reference>
<comment type="caution">
    <text evidence="4">The sequence shown here is derived from an EMBL/GenBank/DDBJ whole genome shotgun (WGS) entry which is preliminary data.</text>
</comment>
<protein>
    <recommendedName>
        <fullName evidence="2">Phosphoesterase</fullName>
        <ecNumber evidence="2">3.1.4.-</ecNumber>
    </recommendedName>
</protein>
<organism evidence="4 5">
    <name type="scientific">Yeguia hominis</name>
    <dbReference type="NCBI Taxonomy" id="2763662"/>
    <lineage>
        <taxon>Bacteria</taxon>
        <taxon>Bacillati</taxon>
        <taxon>Bacillota</taxon>
        <taxon>Clostridia</taxon>
        <taxon>Eubacteriales</taxon>
        <taxon>Yeguiaceae</taxon>
        <taxon>Yeguia</taxon>
    </lineage>
</organism>
<dbReference type="EC" id="3.1.4.-" evidence="2"/>
<evidence type="ECO:0000259" key="3">
    <source>
        <dbReference type="Pfam" id="PF12850"/>
    </source>
</evidence>
<dbReference type="GO" id="GO:0016787">
    <property type="term" value="F:hydrolase activity"/>
    <property type="evidence" value="ECO:0007669"/>
    <property type="project" value="UniProtKB-UniRule"/>
</dbReference>
<sequence>MRILVLSDSHGDEQAVLSAVREQPTAELVVHLGDGEADLIEARAMFRSKMFLQVRGNCDYASSLPAVDTMLVQGFRLFFTHGHLYDVKFGEERLQEAARAANADVALYGHTHVAYTKYEDGLYLLNPGSVRGRNGSYGLLDLTEAGIVTSIVRKNR</sequence>
<accession>A0A926D9Y9</accession>